<accession>A0A7X5J9N5</accession>
<dbReference type="Proteomes" id="UP000586722">
    <property type="component" value="Unassembled WGS sequence"/>
</dbReference>
<evidence type="ECO:0000259" key="1">
    <source>
        <dbReference type="PROSITE" id="PS51819"/>
    </source>
</evidence>
<keyword evidence="2" id="KW-0560">Oxidoreductase</keyword>
<evidence type="ECO:0000313" key="2">
    <source>
        <dbReference type="EMBL" id="NBN78480.1"/>
    </source>
</evidence>
<dbReference type="Pfam" id="PF00903">
    <property type="entry name" value="Glyoxalase"/>
    <property type="match status" value="2"/>
</dbReference>
<dbReference type="RefSeq" id="WP_161708469.1">
    <property type="nucleotide sequence ID" value="NZ_JAABLQ010000001.1"/>
</dbReference>
<sequence length="310" mass="33682">MLNQIRGLHHVTSIAGDAAVNNAFFTRTLGLRRVKKTVNFDAPDVYHLYYGDETGSPGTVMTYFPFPGARGGRPGTGEVGTTVFAVPRDAIGYWKERLGRLGVDGLAEDTLLGQKRLHLAGPDGDGFALVEVEDDARQPWTGSDVPADVAIRGFHSTALRLRDGGATGELLRFMGYEASETAEGLTRYRITGGNGAHVIDVEVMPNIAHGVQGAGSVHHVAFAVENRAAQLEVRKALMDTGFQVTPVIDRDYFYAIYFRTPGGVLFEIATNEPGFSRDEDTAHLGEALRLPAQHAHLRPYLEAHLQKLEG</sequence>
<dbReference type="InterPro" id="IPR052537">
    <property type="entry name" value="Extradiol_RC_dioxygenase"/>
</dbReference>
<dbReference type="InterPro" id="IPR037523">
    <property type="entry name" value="VOC_core"/>
</dbReference>
<dbReference type="GO" id="GO:0051213">
    <property type="term" value="F:dioxygenase activity"/>
    <property type="evidence" value="ECO:0007669"/>
    <property type="project" value="UniProtKB-KW"/>
</dbReference>
<protein>
    <submittedName>
        <fullName evidence="2">Ring-cleaving dioxygenase</fullName>
    </submittedName>
</protein>
<dbReference type="Gene3D" id="3.10.180.10">
    <property type="entry name" value="2,3-Dihydroxybiphenyl 1,2-Dioxygenase, domain 1"/>
    <property type="match status" value="2"/>
</dbReference>
<proteinExistence type="predicted"/>
<dbReference type="InterPro" id="IPR029068">
    <property type="entry name" value="Glyas_Bleomycin-R_OHBP_Dase"/>
</dbReference>
<evidence type="ECO:0000313" key="3">
    <source>
        <dbReference type="Proteomes" id="UP000586722"/>
    </source>
</evidence>
<gene>
    <name evidence="2" type="ORF">GWI72_09390</name>
</gene>
<feature type="domain" description="VOC" evidence="1">
    <location>
        <begin position="7"/>
        <end position="132"/>
    </location>
</feature>
<feature type="domain" description="VOC" evidence="1">
    <location>
        <begin position="153"/>
        <end position="271"/>
    </location>
</feature>
<organism evidence="2 3">
    <name type="scientific">Pannonibacter tanglangensis</name>
    <dbReference type="NCBI Taxonomy" id="2750084"/>
    <lineage>
        <taxon>Bacteria</taxon>
        <taxon>Pseudomonadati</taxon>
        <taxon>Pseudomonadota</taxon>
        <taxon>Alphaproteobacteria</taxon>
        <taxon>Hyphomicrobiales</taxon>
        <taxon>Stappiaceae</taxon>
        <taxon>Pannonibacter</taxon>
    </lineage>
</organism>
<dbReference type="PANTHER" id="PTHR36110">
    <property type="entry name" value="RING-CLEAVING DIOXYGENASE MHQE-RELATED"/>
    <property type="match status" value="1"/>
</dbReference>
<name>A0A7X5J9N5_9HYPH</name>
<keyword evidence="2" id="KW-0223">Dioxygenase</keyword>
<dbReference type="EMBL" id="JAABLQ010000001">
    <property type="protein sequence ID" value="NBN78480.1"/>
    <property type="molecule type" value="Genomic_DNA"/>
</dbReference>
<dbReference type="SUPFAM" id="SSF54593">
    <property type="entry name" value="Glyoxalase/Bleomycin resistance protein/Dihydroxybiphenyl dioxygenase"/>
    <property type="match status" value="1"/>
</dbReference>
<dbReference type="InterPro" id="IPR004360">
    <property type="entry name" value="Glyas_Fos-R_dOase_dom"/>
</dbReference>
<comment type="caution">
    <text evidence="2">The sequence shown here is derived from an EMBL/GenBank/DDBJ whole genome shotgun (WGS) entry which is preliminary data.</text>
</comment>
<dbReference type="PANTHER" id="PTHR36110:SF2">
    <property type="entry name" value="RING-CLEAVING DIOXYGENASE MHQE-RELATED"/>
    <property type="match status" value="1"/>
</dbReference>
<keyword evidence="3" id="KW-1185">Reference proteome</keyword>
<reference evidence="3" key="1">
    <citation type="submission" date="2020-01" db="EMBL/GenBank/DDBJ databases">
        <authorList>
            <person name="Fang Y."/>
            <person name="Sun R."/>
            <person name="Nie L."/>
            <person name="He J."/>
            <person name="Hao L."/>
            <person name="Wang L."/>
            <person name="Su S."/>
            <person name="Lv E."/>
            <person name="Zhang Z."/>
            <person name="Xie R."/>
            <person name="Liu H."/>
        </authorList>
    </citation>
    <scope>NUCLEOTIDE SEQUENCE [LARGE SCALE GENOMIC DNA]</scope>
    <source>
        <strain evidence="3">XCT-53</strain>
    </source>
</reference>
<dbReference type="PROSITE" id="PS51819">
    <property type="entry name" value="VOC"/>
    <property type="match status" value="2"/>
</dbReference>
<dbReference type="AlphaFoldDB" id="A0A7X5J9N5"/>